<accession>A0AC59ZTS2</accession>
<proteinExistence type="predicted"/>
<sequence>MATGSSSLPGKFHGQRSLVGKSSWGHKELDTTERLSIHTHTHTHTQSVDAKTFGVAFRKGSPDPCISACSCFKVCRISPKPLSIKELILIFFLSSLSSAHPTPCSHPVLNIDLASLQLERILPLQEVGRIELTTEEFLACRGEPDLKTTDLFLFVKCQNFLQKQKTI</sequence>
<dbReference type="EMBL" id="OX596088">
    <property type="protein sequence ID" value="CAN0509755.1"/>
    <property type="molecule type" value="Genomic_DNA"/>
</dbReference>
<name>A0AC59ZTS2_RANTA</name>
<gene>
    <name evidence="1" type="ORF">MRATA1EN22A_LOCUS22933</name>
</gene>
<reference evidence="1" key="2">
    <citation type="submission" date="2025-03" db="EMBL/GenBank/DDBJ databases">
        <authorList>
            <consortium name="ELIXIR-Norway"/>
            <consortium name="Elixir Norway"/>
        </authorList>
    </citation>
    <scope>NUCLEOTIDE SEQUENCE</scope>
</reference>
<organism evidence="1 2">
    <name type="scientific">Rangifer tarandus platyrhynchus</name>
    <name type="common">Svalbard reindeer</name>
    <dbReference type="NCBI Taxonomy" id="3082113"/>
    <lineage>
        <taxon>Eukaryota</taxon>
        <taxon>Metazoa</taxon>
        <taxon>Chordata</taxon>
        <taxon>Craniata</taxon>
        <taxon>Vertebrata</taxon>
        <taxon>Euteleostomi</taxon>
        <taxon>Mammalia</taxon>
        <taxon>Eutheria</taxon>
        <taxon>Laurasiatheria</taxon>
        <taxon>Artiodactyla</taxon>
        <taxon>Ruminantia</taxon>
        <taxon>Pecora</taxon>
        <taxon>Cervidae</taxon>
        <taxon>Odocoileinae</taxon>
        <taxon>Rangifer</taxon>
    </lineage>
</organism>
<evidence type="ECO:0000313" key="2">
    <source>
        <dbReference type="Proteomes" id="UP001162501"/>
    </source>
</evidence>
<protein>
    <submittedName>
        <fullName evidence="1">Uncharacterized protein</fullName>
    </submittedName>
</protein>
<evidence type="ECO:0000313" key="1">
    <source>
        <dbReference type="EMBL" id="CAN0509755.1"/>
    </source>
</evidence>
<reference evidence="1" key="1">
    <citation type="submission" date="2023-05" db="EMBL/GenBank/DDBJ databases">
        <authorList>
            <consortium name="ELIXIR-Norway"/>
        </authorList>
    </citation>
    <scope>NUCLEOTIDE SEQUENCE</scope>
</reference>
<dbReference type="Proteomes" id="UP001162501">
    <property type="component" value="Chromosome 4"/>
</dbReference>